<keyword evidence="6" id="KW-0378">Hydrolase</keyword>
<sequence length="407" mass="44625">MLAASTLPTSDGQEVVTCFRDGQVTLRRNRRTNGFMVALYEQGYQGVRKGQLVVHAMDAFAGAIGISDSDGKCTPEYVVCNARGTSVHLPYVAQALRVAARDGFILASCPSVRERAPRFRWANLGDFLVPLPPPDEQAAIVRFLDHANRRIDQFIRAKKKLIALLNEQKQVIIHRAVTRGIDAGGKLKDSGIPWLGAIPAHWEVRRLKYVASLQRGYDLPSDSRVAGPYPVVSSGGLIDTHHEFRSKGPGVVLGCYGSTEAVFYVESSFWPHNTSLFVTNFHGNNRRWAYYLLRSISKGAHSGKSAVPGVDRKDLHEIVVPVPPKPDQEKIVAALPVMVADVEASIRSLARELELSREYRTRLVSDVVTGQLDVRAAAAPLPDLEPEGVSVEPSDDEEADIDDSEAA</sequence>
<evidence type="ECO:0000256" key="1">
    <source>
        <dbReference type="ARBA" id="ARBA00010923"/>
    </source>
</evidence>
<comment type="similarity">
    <text evidence="1">Belongs to the type-I restriction system S methylase family.</text>
</comment>
<evidence type="ECO:0000259" key="5">
    <source>
        <dbReference type="Pfam" id="PF01420"/>
    </source>
</evidence>
<comment type="caution">
    <text evidence="6">The sequence shown here is derived from an EMBL/GenBank/DDBJ whole genome shotgun (WGS) entry which is preliminary data.</text>
</comment>
<feature type="domain" description="Type I restriction modification DNA specificity" evidence="5">
    <location>
        <begin position="200"/>
        <end position="338"/>
    </location>
</feature>
<dbReference type="Proteomes" id="UP001150924">
    <property type="component" value="Unassembled WGS sequence"/>
</dbReference>
<dbReference type="AlphaFoldDB" id="A0A9X3J1X0"/>
<evidence type="ECO:0000313" key="7">
    <source>
        <dbReference type="Proteomes" id="UP001150924"/>
    </source>
</evidence>
<dbReference type="RefSeq" id="WP_267773449.1">
    <property type="nucleotide sequence ID" value="NZ_JAPNKE010000002.1"/>
</dbReference>
<accession>A0A9X3J1X0</accession>
<feature type="region of interest" description="Disordered" evidence="4">
    <location>
        <begin position="379"/>
        <end position="407"/>
    </location>
</feature>
<keyword evidence="2" id="KW-0680">Restriction system</keyword>
<dbReference type="EC" id="3.1.21.-" evidence="6"/>
<dbReference type="PANTHER" id="PTHR43140:SF1">
    <property type="entry name" value="TYPE I RESTRICTION ENZYME ECOKI SPECIFICITY SUBUNIT"/>
    <property type="match status" value="1"/>
</dbReference>
<dbReference type="GO" id="GO:0004519">
    <property type="term" value="F:endonuclease activity"/>
    <property type="evidence" value="ECO:0007669"/>
    <property type="project" value="UniProtKB-KW"/>
</dbReference>
<dbReference type="SUPFAM" id="SSF116734">
    <property type="entry name" value="DNA methylase specificity domain"/>
    <property type="match status" value="2"/>
</dbReference>
<feature type="compositionally biased region" description="Acidic residues" evidence="4">
    <location>
        <begin position="393"/>
        <end position="407"/>
    </location>
</feature>
<gene>
    <name evidence="6" type="ORF">OV079_33940</name>
</gene>
<name>A0A9X3J1X0_9BACT</name>
<organism evidence="6 7">
    <name type="scientific">Nannocystis pusilla</name>
    <dbReference type="NCBI Taxonomy" id="889268"/>
    <lineage>
        <taxon>Bacteria</taxon>
        <taxon>Pseudomonadati</taxon>
        <taxon>Myxococcota</taxon>
        <taxon>Polyangia</taxon>
        <taxon>Nannocystales</taxon>
        <taxon>Nannocystaceae</taxon>
        <taxon>Nannocystis</taxon>
    </lineage>
</organism>
<dbReference type="Gene3D" id="3.90.220.20">
    <property type="entry name" value="DNA methylase specificity domains"/>
    <property type="match status" value="2"/>
</dbReference>
<dbReference type="InterPro" id="IPR000055">
    <property type="entry name" value="Restrct_endonuc_typeI_TRD"/>
</dbReference>
<dbReference type="Pfam" id="PF01420">
    <property type="entry name" value="Methylase_S"/>
    <property type="match status" value="1"/>
</dbReference>
<evidence type="ECO:0000256" key="3">
    <source>
        <dbReference type="ARBA" id="ARBA00023125"/>
    </source>
</evidence>
<keyword evidence="6" id="KW-0255">Endonuclease</keyword>
<evidence type="ECO:0000313" key="6">
    <source>
        <dbReference type="EMBL" id="MCY1010483.1"/>
    </source>
</evidence>
<dbReference type="PANTHER" id="PTHR43140">
    <property type="entry name" value="TYPE-1 RESTRICTION ENZYME ECOKI SPECIFICITY PROTEIN"/>
    <property type="match status" value="1"/>
</dbReference>
<keyword evidence="6" id="KW-0540">Nuclease</keyword>
<reference evidence="6" key="1">
    <citation type="submission" date="2022-11" db="EMBL/GenBank/DDBJ databases">
        <title>Minimal conservation of predation-associated metabolite biosynthetic gene clusters underscores biosynthetic potential of Myxococcota including descriptions for ten novel species: Archangium lansinium sp. nov., Myxococcus landrumus sp. nov., Nannocystis bai.</title>
        <authorList>
            <person name="Ahearne A."/>
            <person name="Stevens C."/>
            <person name="Phillips K."/>
        </authorList>
    </citation>
    <scope>NUCLEOTIDE SEQUENCE</scope>
    <source>
        <strain evidence="6">Na p29</strain>
    </source>
</reference>
<evidence type="ECO:0000256" key="2">
    <source>
        <dbReference type="ARBA" id="ARBA00022747"/>
    </source>
</evidence>
<dbReference type="GO" id="GO:0003677">
    <property type="term" value="F:DNA binding"/>
    <property type="evidence" value="ECO:0007669"/>
    <property type="project" value="UniProtKB-KW"/>
</dbReference>
<dbReference type="InterPro" id="IPR051212">
    <property type="entry name" value="Type-I_RE_S_subunit"/>
</dbReference>
<keyword evidence="7" id="KW-1185">Reference proteome</keyword>
<dbReference type="InterPro" id="IPR044946">
    <property type="entry name" value="Restrct_endonuc_typeI_TRD_sf"/>
</dbReference>
<evidence type="ECO:0000256" key="4">
    <source>
        <dbReference type="SAM" id="MobiDB-lite"/>
    </source>
</evidence>
<dbReference type="Gene3D" id="1.10.287.1120">
    <property type="entry name" value="Bipartite methylase S protein"/>
    <property type="match status" value="1"/>
</dbReference>
<dbReference type="EMBL" id="JAPNKE010000002">
    <property type="protein sequence ID" value="MCY1010483.1"/>
    <property type="molecule type" value="Genomic_DNA"/>
</dbReference>
<dbReference type="CDD" id="cd17267">
    <property type="entry name" value="RMtype1_S_EcoAO83I-TRD1-CR1_like"/>
    <property type="match status" value="1"/>
</dbReference>
<keyword evidence="3" id="KW-0238">DNA-binding</keyword>
<proteinExistence type="inferred from homology"/>
<dbReference type="GO" id="GO:0009307">
    <property type="term" value="P:DNA restriction-modification system"/>
    <property type="evidence" value="ECO:0007669"/>
    <property type="project" value="UniProtKB-KW"/>
</dbReference>
<dbReference type="GO" id="GO:0016787">
    <property type="term" value="F:hydrolase activity"/>
    <property type="evidence" value="ECO:0007669"/>
    <property type="project" value="UniProtKB-KW"/>
</dbReference>
<protein>
    <submittedName>
        <fullName evidence="6">Restriction endonuclease subunit S</fullName>
        <ecNumber evidence="6">3.1.21.-</ecNumber>
    </submittedName>
</protein>